<keyword evidence="5" id="KW-0378">Hydrolase</keyword>
<evidence type="ECO:0000259" key="4">
    <source>
        <dbReference type="PROSITE" id="PS51194"/>
    </source>
</evidence>
<organism evidence="5 6">
    <name type="scientific">Halonatronomonas betaini</name>
    <dbReference type="NCBI Taxonomy" id="2778430"/>
    <lineage>
        <taxon>Bacteria</taxon>
        <taxon>Bacillati</taxon>
        <taxon>Bacillota</taxon>
        <taxon>Clostridia</taxon>
        <taxon>Halanaerobiales</taxon>
        <taxon>Halarsenatibacteraceae</taxon>
        <taxon>Halonatronomonas</taxon>
    </lineage>
</organism>
<evidence type="ECO:0000256" key="2">
    <source>
        <dbReference type="ARBA" id="ARBA00022840"/>
    </source>
</evidence>
<dbReference type="GO" id="GO:0003676">
    <property type="term" value="F:nucleic acid binding"/>
    <property type="evidence" value="ECO:0007669"/>
    <property type="project" value="InterPro"/>
</dbReference>
<dbReference type="SMART" id="SM00487">
    <property type="entry name" value="DEXDc"/>
    <property type="match status" value="1"/>
</dbReference>
<accession>A0A931F6R7</accession>
<name>A0A931F6R7_9FIRM</name>
<dbReference type="InterPro" id="IPR055227">
    <property type="entry name" value="HRQ1_WHD"/>
</dbReference>
<dbReference type="InterPro" id="IPR001650">
    <property type="entry name" value="Helicase_C-like"/>
</dbReference>
<sequence>MNLAQLSDKLKYLNEVTHYRELPGQEATYADFPEGLSDRLVDVLEKQWISRLYSHQAEAIEHIKKGRDTVVVTPTASGKTLCYNLPVLDSILKAEESRALYLFPTKALAQDQLNELLELSEELDAGVKTYTYDGDTRPAVRKSIRQAGHIVLTNPDMLHTGILPHHTKWVKLFENLDYVVIDEVHSYRGVFGSHVANVIRRLKRIAEFYGSDPVFITASATIANPAELASRLIGKDVELVDNNGAPQGPRDFFFYNPPIVNQELGIRKSYVLESKYLARRLLKNKISTIVFARTRLNTELLLSYLRDEISANSEIAGYRGGYLPDERRRIEEGLRDGSILGVISTNALELGIDIGQLEACLIAGYPGAVSSVWQQAGRAGRGQQRALTILVASSSPLDQFMINHPDYFFQQPPESGLINPNNLLILISHIKCAAFELPFEEGEIFGVESTAEILDYLVEERVLHFRNGRWYWMTDKYPAQDISLRSASSDDFAVIDMTANKNQVIGKVDYFAAPTTIHEKAIYIHGGDQYQVQELDFEDRRALVKKVDVNYYTDASLAVELKVLEDFERQGAGEKIYGHGEVSVTARATMFKKVKFNSHENVGYGDINLPEQEMHTTAYWLTAPADLKEKLGQNKLENGLIGIANLIENIAPLFLLADSRDLKNTVQIKSPFTGLPTIFFYDSYPGGIGLSEKLFRVHEKLLDRAHELLTDCPCEQGCPSCVGPGSEVGLTAKEDADLILTILKRGDNYESKGKIKEDARSEKGADR</sequence>
<dbReference type="PANTHER" id="PTHR47957">
    <property type="entry name" value="ATP-DEPENDENT HELICASE HRQ1"/>
    <property type="match status" value="1"/>
</dbReference>
<dbReference type="CDD" id="cd18797">
    <property type="entry name" value="SF2_C_Hrq"/>
    <property type="match status" value="1"/>
</dbReference>
<dbReference type="CDD" id="cd17923">
    <property type="entry name" value="DEXHc_Hrq1-like"/>
    <property type="match status" value="1"/>
</dbReference>
<dbReference type="Proteomes" id="UP000621436">
    <property type="component" value="Unassembled WGS sequence"/>
</dbReference>
<keyword evidence="5" id="KW-0347">Helicase</keyword>
<dbReference type="GO" id="GO:0005524">
    <property type="term" value="F:ATP binding"/>
    <property type="evidence" value="ECO:0007669"/>
    <property type="project" value="UniProtKB-KW"/>
</dbReference>
<dbReference type="PROSITE" id="PS51194">
    <property type="entry name" value="HELICASE_CTER"/>
    <property type="match status" value="1"/>
</dbReference>
<feature type="domain" description="Helicase C-terminal" evidence="4">
    <location>
        <begin position="276"/>
        <end position="424"/>
    </location>
</feature>
<dbReference type="GO" id="GO:0006289">
    <property type="term" value="P:nucleotide-excision repair"/>
    <property type="evidence" value="ECO:0007669"/>
    <property type="project" value="TreeGrafter"/>
</dbReference>
<dbReference type="GO" id="GO:0036297">
    <property type="term" value="P:interstrand cross-link repair"/>
    <property type="evidence" value="ECO:0007669"/>
    <property type="project" value="TreeGrafter"/>
</dbReference>
<protein>
    <submittedName>
        <fullName evidence="5">DEAD/DEAH box helicase</fullName>
    </submittedName>
</protein>
<dbReference type="Gene3D" id="3.40.50.300">
    <property type="entry name" value="P-loop containing nucleotide triphosphate hydrolases"/>
    <property type="match status" value="2"/>
</dbReference>
<evidence type="ECO:0000313" key="5">
    <source>
        <dbReference type="EMBL" id="MBF8437215.1"/>
    </source>
</evidence>
<dbReference type="InterPro" id="IPR027417">
    <property type="entry name" value="P-loop_NTPase"/>
</dbReference>
<dbReference type="InterPro" id="IPR014001">
    <property type="entry name" value="Helicase_ATP-bd"/>
</dbReference>
<dbReference type="Pfam" id="PF09369">
    <property type="entry name" value="MZB"/>
    <property type="match status" value="1"/>
</dbReference>
<dbReference type="Pfam" id="PF00271">
    <property type="entry name" value="Helicase_C"/>
    <property type="match status" value="1"/>
</dbReference>
<dbReference type="PROSITE" id="PS51192">
    <property type="entry name" value="HELICASE_ATP_BIND_1"/>
    <property type="match status" value="1"/>
</dbReference>
<feature type="domain" description="Helicase ATP-binding" evidence="3">
    <location>
        <begin position="60"/>
        <end position="240"/>
    </location>
</feature>
<dbReference type="InterPro" id="IPR011545">
    <property type="entry name" value="DEAD/DEAH_box_helicase_dom"/>
</dbReference>
<proteinExistence type="predicted"/>
<dbReference type="InterPro" id="IPR018973">
    <property type="entry name" value="MZB"/>
</dbReference>
<dbReference type="EMBL" id="JADPIE010000004">
    <property type="protein sequence ID" value="MBF8437215.1"/>
    <property type="molecule type" value="Genomic_DNA"/>
</dbReference>
<evidence type="ECO:0000313" key="6">
    <source>
        <dbReference type="Proteomes" id="UP000621436"/>
    </source>
</evidence>
<evidence type="ECO:0000259" key="3">
    <source>
        <dbReference type="PROSITE" id="PS51192"/>
    </source>
</evidence>
<keyword evidence="1" id="KW-0547">Nucleotide-binding</keyword>
<reference evidence="5" key="1">
    <citation type="submission" date="2020-11" db="EMBL/GenBank/DDBJ databases">
        <title>Halonatronomonas betainensis gen. nov., sp. nov. a novel haloalkaliphilic representative of the family Halanaerobiacae capable of betaine degradation.</title>
        <authorList>
            <person name="Boltyanskaya Y."/>
            <person name="Kevbrin V."/>
            <person name="Detkova E."/>
            <person name="Grouzdev D.S."/>
            <person name="Koziaeva V."/>
            <person name="Zhilina T."/>
        </authorList>
    </citation>
    <scope>NUCLEOTIDE SEQUENCE</scope>
    <source>
        <strain evidence="5">Z-7014</strain>
    </source>
</reference>
<dbReference type="GO" id="GO:0043138">
    <property type="term" value="F:3'-5' DNA helicase activity"/>
    <property type="evidence" value="ECO:0007669"/>
    <property type="project" value="TreeGrafter"/>
</dbReference>
<evidence type="ECO:0000256" key="1">
    <source>
        <dbReference type="ARBA" id="ARBA00022741"/>
    </source>
</evidence>
<dbReference type="Pfam" id="PF00270">
    <property type="entry name" value="DEAD"/>
    <property type="match status" value="1"/>
</dbReference>
<dbReference type="SMART" id="SM00490">
    <property type="entry name" value="HELICc"/>
    <property type="match status" value="1"/>
</dbReference>
<gene>
    <name evidence="5" type="ORF">I0Q91_09010</name>
</gene>
<dbReference type="SUPFAM" id="SSF52540">
    <property type="entry name" value="P-loop containing nucleoside triphosphate hydrolases"/>
    <property type="match status" value="1"/>
</dbReference>
<dbReference type="Pfam" id="PF22982">
    <property type="entry name" value="WHD_HRQ1"/>
    <property type="match status" value="1"/>
</dbReference>
<dbReference type="PANTHER" id="PTHR47957:SF3">
    <property type="entry name" value="ATP-DEPENDENT HELICASE HRQ1"/>
    <property type="match status" value="1"/>
</dbReference>
<comment type="caution">
    <text evidence="5">The sequence shown here is derived from an EMBL/GenBank/DDBJ whole genome shotgun (WGS) entry which is preliminary data.</text>
</comment>
<dbReference type="RefSeq" id="WP_270454178.1">
    <property type="nucleotide sequence ID" value="NZ_JADPIE010000004.1"/>
</dbReference>
<keyword evidence="6" id="KW-1185">Reference proteome</keyword>
<dbReference type="AlphaFoldDB" id="A0A931F6R7"/>
<keyword evidence="2" id="KW-0067">ATP-binding</keyword>